<feature type="transmembrane region" description="Helical" evidence="1">
    <location>
        <begin position="6"/>
        <end position="26"/>
    </location>
</feature>
<dbReference type="SMART" id="SM00267">
    <property type="entry name" value="GGDEF"/>
    <property type="match status" value="1"/>
</dbReference>
<dbReference type="Gene3D" id="3.30.70.270">
    <property type="match status" value="1"/>
</dbReference>
<dbReference type="GO" id="GO:0052621">
    <property type="term" value="F:diguanylate cyclase activity"/>
    <property type="evidence" value="ECO:0007669"/>
    <property type="project" value="TreeGrafter"/>
</dbReference>
<evidence type="ECO:0000313" key="4">
    <source>
        <dbReference type="EMBL" id="PYF07951.1"/>
    </source>
</evidence>
<keyword evidence="1" id="KW-0812">Transmembrane</keyword>
<dbReference type="InterPro" id="IPR000700">
    <property type="entry name" value="PAS-assoc_C"/>
</dbReference>
<organism evidence="4 5">
    <name type="scientific">Ureibacillus chungkukjangi</name>
    <dbReference type="NCBI Taxonomy" id="1202712"/>
    <lineage>
        <taxon>Bacteria</taxon>
        <taxon>Bacillati</taxon>
        <taxon>Bacillota</taxon>
        <taxon>Bacilli</taxon>
        <taxon>Bacillales</taxon>
        <taxon>Caryophanaceae</taxon>
        <taxon>Ureibacillus</taxon>
    </lineage>
</organism>
<keyword evidence="1" id="KW-1133">Transmembrane helix</keyword>
<dbReference type="NCBIfam" id="TIGR00254">
    <property type="entry name" value="GGDEF"/>
    <property type="match status" value="1"/>
</dbReference>
<feature type="domain" description="GGDEF" evidence="3">
    <location>
        <begin position="191"/>
        <end position="321"/>
    </location>
</feature>
<feature type="domain" description="PAC" evidence="2">
    <location>
        <begin position="111"/>
        <end position="162"/>
    </location>
</feature>
<dbReference type="InterPro" id="IPR000160">
    <property type="entry name" value="GGDEF_dom"/>
</dbReference>
<dbReference type="SUPFAM" id="SSF55073">
    <property type="entry name" value="Nucleotide cyclase"/>
    <property type="match status" value="1"/>
</dbReference>
<dbReference type="InterPro" id="IPR029787">
    <property type="entry name" value="Nucleotide_cyclase"/>
</dbReference>
<dbReference type="NCBIfam" id="TIGR00229">
    <property type="entry name" value="sensory_box"/>
    <property type="match status" value="1"/>
</dbReference>
<keyword evidence="5" id="KW-1185">Reference proteome</keyword>
<dbReference type="Proteomes" id="UP000247416">
    <property type="component" value="Unassembled WGS sequence"/>
</dbReference>
<gene>
    <name evidence="4" type="ORF">BJ095_103119</name>
</gene>
<evidence type="ECO:0000313" key="5">
    <source>
        <dbReference type="Proteomes" id="UP000247416"/>
    </source>
</evidence>
<dbReference type="Gene3D" id="3.30.450.20">
    <property type="entry name" value="PAS domain"/>
    <property type="match status" value="1"/>
</dbReference>
<evidence type="ECO:0000259" key="2">
    <source>
        <dbReference type="PROSITE" id="PS50113"/>
    </source>
</evidence>
<dbReference type="PANTHER" id="PTHR45138:SF9">
    <property type="entry name" value="DIGUANYLATE CYCLASE DGCM-RELATED"/>
    <property type="match status" value="1"/>
</dbReference>
<dbReference type="CDD" id="cd01949">
    <property type="entry name" value="GGDEF"/>
    <property type="match status" value="1"/>
</dbReference>
<dbReference type="InterPro" id="IPR043128">
    <property type="entry name" value="Rev_trsase/Diguanyl_cyclase"/>
</dbReference>
<dbReference type="PROSITE" id="PS50113">
    <property type="entry name" value="PAC"/>
    <property type="match status" value="1"/>
</dbReference>
<dbReference type="EMBL" id="QJTJ01000003">
    <property type="protein sequence ID" value="PYF07951.1"/>
    <property type="molecule type" value="Genomic_DNA"/>
</dbReference>
<dbReference type="PROSITE" id="PS50887">
    <property type="entry name" value="GGDEF"/>
    <property type="match status" value="1"/>
</dbReference>
<reference evidence="4 5" key="1">
    <citation type="submission" date="2018-06" db="EMBL/GenBank/DDBJ databases">
        <title>Genomic Encyclopedia of Archaeal and Bacterial Type Strains, Phase II (KMG-II): from individual species to whole genera.</title>
        <authorList>
            <person name="Goeker M."/>
        </authorList>
    </citation>
    <scope>NUCLEOTIDE SEQUENCE [LARGE SCALE GENOMIC DNA]</scope>
    <source>
        <strain evidence="4 5">KACC 16626</strain>
    </source>
</reference>
<evidence type="ECO:0000259" key="3">
    <source>
        <dbReference type="PROSITE" id="PS50887"/>
    </source>
</evidence>
<dbReference type="InterPro" id="IPR013655">
    <property type="entry name" value="PAS_fold_3"/>
</dbReference>
<dbReference type="InterPro" id="IPR050469">
    <property type="entry name" value="Diguanylate_Cyclase"/>
</dbReference>
<sequence length="321" mass="37205">MVFFMWLVVLGVGIILLIAFIAVQHFKLARLKGKMDYLKPLIETVENAKDIIYYCETPQLKYRYLSPGVNQLGANSYQEHMKNPNRVFEIVHPDDYEKLESKISGEWDFSKPIIFRLMNDKGNYIWFEEHATPVYKEGRMIAVQGIYRNIDDKMKLQQQLEYEVSHDGLTNVFNRTYFQTKMGIYNRLKDVPMGVIICDLDQLKYINDNNGHQAGDRLIIEAANILTNCASEEMVIARIGGDEFSILLPNVVEEDVVAFINKVIQNLNYHNTFNESLPIHMSVGYAYINSSIRNMECLYSEADQQMYTAKNAKKVLARLRK</sequence>
<dbReference type="InterPro" id="IPR035965">
    <property type="entry name" value="PAS-like_dom_sf"/>
</dbReference>
<protein>
    <submittedName>
        <fullName evidence="4">PAS domain S-box-containing protein/diguanylate cyclase (GGDEF)-like protein</fullName>
    </submittedName>
</protein>
<dbReference type="Pfam" id="PF08447">
    <property type="entry name" value="PAS_3"/>
    <property type="match status" value="1"/>
</dbReference>
<dbReference type="SUPFAM" id="SSF55785">
    <property type="entry name" value="PYP-like sensor domain (PAS domain)"/>
    <property type="match status" value="1"/>
</dbReference>
<name>A0A318TSY0_9BACL</name>
<dbReference type="Pfam" id="PF00990">
    <property type="entry name" value="GGDEF"/>
    <property type="match status" value="1"/>
</dbReference>
<dbReference type="AlphaFoldDB" id="A0A318TSY0"/>
<keyword evidence="1" id="KW-0472">Membrane</keyword>
<dbReference type="InterPro" id="IPR000014">
    <property type="entry name" value="PAS"/>
</dbReference>
<comment type="caution">
    <text evidence="4">The sequence shown here is derived from an EMBL/GenBank/DDBJ whole genome shotgun (WGS) entry which is preliminary data.</text>
</comment>
<dbReference type="PANTHER" id="PTHR45138">
    <property type="entry name" value="REGULATORY COMPONENTS OF SENSORY TRANSDUCTION SYSTEM"/>
    <property type="match status" value="1"/>
</dbReference>
<evidence type="ECO:0000256" key="1">
    <source>
        <dbReference type="SAM" id="Phobius"/>
    </source>
</evidence>
<proteinExistence type="predicted"/>
<accession>A0A318TSY0</accession>